<protein>
    <submittedName>
        <fullName evidence="1">Uncharacterized protein</fullName>
    </submittedName>
</protein>
<proteinExistence type="predicted"/>
<dbReference type="Proteomes" id="UP000801492">
    <property type="component" value="Unassembled WGS sequence"/>
</dbReference>
<name>A0A8K0CRQ1_IGNLU</name>
<comment type="caution">
    <text evidence="1">The sequence shown here is derived from an EMBL/GenBank/DDBJ whole genome shotgun (WGS) entry which is preliminary data.</text>
</comment>
<dbReference type="AlphaFoldDB" id="A0A8K0CRQ1"/>
<keyword evidence="2" id="KW-1185">Reference proteome</keyword>
<reference evidence="1" key="1">
    <citation type="submission" date="2019-08" db="EMBL/GenBank/DDBJ databases">
        <title>The genome of the North American firefly Photinus pyralis.</title>
        <authorList>
            <consortium name="Photinus pyralis genome working group"/>
            <person name="Fallon T.R."/>
            <person name="Sander Lower S.E."/>
            <person name="Weng J.-K."/>
        </authorList>
    </citation>
    <scope>NUCLEOTIDE SEQUENCE</scope>
    <source>
        <strain evidence="1">TRF0915ILg1</strain>
        <tissue evidence="1">Whole body</tissue>
    </source>
</reference>
<gene>
    <name evidence="1" type="ORF">ILUMI_13756</name>
</gene>
<dbReference type="EMBL" id="VTPC01008745">
    <property type="protein sequence ID" value="KAF2892418.1"/>
    <property type="molecule type" value="Genomic_DNA"/>
</dbReference>
<dbReference type="OrthoDB" id="6777693at2759"/>
<sequence>MVYAEDVKSVTDIFTTPPYFHELTDEYSKNTNELVPDNFSRRQLRVEDKVMAPAGESVDEPPNKDHICIERDVGILFAIWIDNSVVTADSTTFGVDPMASIY</sequence>
<evidence type="ECO:0000313" key="2">
    <source>
        <dbReference type="Proteomes" id="UP000801492"/>
    </source>
</evidence>
<organism evidence="1 2">
    <name type="scientific">Ignelater luminosus</name>
    <name type="common">Cucubano</name>
    <name type="synonym">Pyrophorus luminosus</name>
    <dbReference type="NCBI Taxonomy" id="2038154"/>
    <lineage>
        <taxon>Eukaryota</taxon>
        <taxon>Metazoa</taxon>
        <taxon>Ecdysozoa</taxon>
        <taxon>Arthropoda</taxon>
        <taxon>Hexapoda</taxon>
        <taxon>Insecta</taxon>
        <taxon>Pterygota</taxon>
        <taxon>Neoptera</taxon>
        <taxon>Endopterygota</taxon>
        <taxon>Coleoptera</taxon>
        <taxon>Polyphaga</taxon>
        <taxon>Elateriformia</taxon>
        <taxon>Elateroidea</taxon>
        <taxon>Elateridae</taxon>
        <taxon>Agrypninae</taxon>
        <taxon>Pyrophorini</taxon>
        <taxon>Ignelater</taxon>
    </lineage>
</organism>
<accession>A0A8K0CRQ1</accession>
<evidence type="ECO:0000313" key="1">
    <source>
        <dbReference type="EMBL" id="KAF2892418.1"/>
    </source>
</evidence>